<dbReference type="InterPro" id="IPR006214">
    <property type="entry name" value="Bax_inhibitor_1-related"/>
</dbReference>
<protein>
    <submittedName>
        <fullName evidence="7">FAIM2 protein</fullName>
    </submittedName>
</protein>
<dbReference type="GO" id="GO:0016020">
    <property type="term" value="C:membrane"/>
    <property type="evidence" value="ECO:0007669"/>
    <property type="project" value="UniProtKB-SubCell"/>
</dbReference>
<feature type="transmembrane region" description="Helical" evidence="6">
    <location>
        <begin position="234"/>
        <end position="256"/>
    </location>
</feature>
<dbReference type="CDD" id="cd10428">
    <property type="entry name" value="LFG_like"/>
    <property type="match status" value="1"/>
</dbReference>
<feature type="transmembrane region" description="Helical" evidence="6">
    <location>
        <begin position="296"/>
        <end position="317"/>
    </location>
</feature>
<gene>
    <name evidence="7" type="primary">FAIM2</name>
    <name evidence="7" type="ORF">BLAG_LOCUS5435</name>
</gene>
<dbReference type="GO" id="GO:0005783">
    <property type="term" value="C:endoplasmic reticulum"/>
    <property type="evidence" value="ECO:0007669"/>
    <property type="project" value="TreeGrafter"/>
</dbReference>
<keyword evidence="8" id="KW-1185">Reference proteome</keyword>
<accession>A0A8J9YUR7</accession>
<feature type="transmembrane region" description="Helical" evidence="6">
    <location>
        <begin position="329"/>
        <end position="351"/>
    </location>
</feature>
<evidence type="ECO:0000313" key="7">
    <source>
        <dbReference type="EMBL" id="CAH1242095.1"/>
    </source>
</evidence>
<evidence type="ECO:0000256" key="6">
    <source>
        <dbReference type="SAM" id="Phobius"/>
    </source>
</evidence>
<feature type="transmembrane region" description="Helical" evidence="6">
    <location>
        <begin position="207"/>
        <end position="228"/>
    </location>
</feature>
<organism evidence="7 8">
    <name type="scientific">Branchiostoma lanceolatum</name>
    <name type="common">Common lancelet</name>
    <name type="synonym">Amphioxus lanceolatum</name>
    <dbReference type="NCBI Taxonomy" id="7740"/>
    <lineage>
        <taxon>Eukaryota</taxon>
        <taxon>Metazoa</taxon>
        <taxon>Chordata</taxon>
        <taxon>Cephalochordata</taxon>
        <taxon>Leptocardii</taxon>
        <taxon>Amphioxiformes</taxon>
        <taxon>Branchiostomatidae</taxon>
        <taxon>Branchiostoma</taxon>
    </lineage>
</organism>
<keyword evidence="3 6" id="KW-1133">Transmembrane helix</keyword>
<dbReference type="Pfam" id="PF01027">
    <property type="entry name" value="Bax1-I"/>
    <property type="match status" value="1"/>
</dbReference>
<feature type="transmembrane region" description="Helical" evidence="6">
    <location>
        <begin position="148"/>
        <end position="169"/>
    </location>
</feature>
<evidence type="ECO:0000256" key="1">
    <source>
        <dbReference type="ARBA" id="ARBA00004141"/>
    </source>
</evidence>
<dbReference type="PANTHER" id="PTHR23291">
    <property type="entry name" value="BAX INHIBITOR-RELATED"/>
    <property type="match status" value="1"/>
</dbReference>
<evidence type="ECO:0000256" key="3">
    <source>
        <dbReference type="ARBA" id="ARBA00022989"/>
    </source>
</evidence>
<dbReference type="Proteomes" id="UP000838412">
    <property type="component" value="Chromosome 12"/>
</dbReference>
<evidence type="ECO:0000256" key="5">
    <source>
        <dbReference type="SAM" id="MobiDB-lite"/>
    </source>
</evidence>
<sequence>MSVPAPPSYEDATTMGYGKPDQPAYPPGMGPPGMGPPGMGPPGMGPNMAPFPPAPGGAPFPPPVMPRGMPGGGFPAMQPGYPPAQGGYQQPPSTAYGTVPGSYNTVYSDTVPEAHVRDPESGSGSSDENFASSAFNDKAIRRQFIKKVYLVLTAQLLVTFGFVCIFKFVPEVHMFARQNPGLYWAGYAVFIVTYFALVCCPTVRRKYPMNVIMLSLFTLAMSYMVGIITSYYDIYSVLMAVGITCLVCFGVSLFAMQTKYDFTGCGGFLFVGVLVLFIFGLIALITFPWVPILQTVYAGLGALLFALFLAYDTQLVVGGKRHELSPEEYIAGALQLYLDIVYIFLFILQLVGSRGGGE</sequence>
<evidence type="ECO:0000256" key="2">
    <source>
        <dbReference type="ARBA" id="ARBA00022692"/>
    </source>
</evidence>
<feature type="compositionally biased region" description="Pro residues" evidence="5">
    <location>
        <begin position="23"/>
        <end position="52"/>
    </location>
</feature>
<reference evidence="7" key="1">
    <citation type="submission" date="2022-01" db="EMBL/GenBank/DDBJ databases">
        <authorList>
            <person name="Braso-Vives M."/>
        </authorList>
    </citation>
    <scope>NUCLEOTIDE SEQUENCE</scope>
</reference>
<dbReference type="GO" id="GO:0005794">
    <property type="term" value="C:Golgi apparatus"/>
    <property type="evidence" value="ECO:0007669"/>
    <property type="project" value="TreeGrafter"/>
</dbReference>
<proteinExistence type="predicted"/>
<evidence type="ECO:0000313" key="8">
    <source>
        <dbReference type="Proteomes" id="UP000838412"/>
    </source>
</evidence>
<feature type="region of interest" description="Disordered" evidence="5">
    <location>
        <begin position="1"/>
        <end position="52"/>
    </location>
</feature>
<evidence type="ECO:0000256" key="4">
    <source>
        <dbReference type="ARBA" id="ARBA00023136"/>
    </source>
</evidence>
<dbReference type="GO" id="GO:2001234">
    <property type="term" value="P:negative regulation of apoptotic signaling pathway"/>
    <property type="evidence" value="ECO:0007669"/>
    <property type="project" value="TreeGrafter"/>
</dbReference>
<name>A0A8J9YUR7_BRALA</name>
<feature type="transmembrane region" description="Helical" evidence="6">
    <location>
        <begin position="181"/>
        <end position="200"/>
    </location>
</feature>
<keyword evidence="2 6" id="KW-0812">Transmembrane</keyword>
<comment type="subcellular location">
    <subcellularLocation>
        <location evidence="1">Membrane</location>
        <topology evidence="1">Multi-pass membrane protein</topology>
    </subcellularLocation>
</comment>
<feature type="transmembrane region" description="Helical" evidence="6">
    <location>
        <begin position="268"/>
        <end position="290"/>
    </location>
</feature>
<dbReference type="PANTHER" id="PTHR23291:SF127">
    <property type="entry name" value="PROTEIN LIFEGUARD 1-LIKE"/>
    <property type="match status" value="1"/>
</dbReference>
<dbReference type="EMBL" id="OV696697">
    <property type="protein sequence ID" value="CAH1242095.1"/>
    <property type="molecule type" value="Genomic_DNA"/>
</dbReference>
<dbReference type="OrthoDB" id="7933078at2759"/>
<keyword evidence="4 6" id="KW-0472">Membrane</keyword>
<dbReference type="AlphaFoldDB" id="A0A8J9YUR7"/>